<dbReference type="PROSITE" id="PS01195">
    <property type="entry name" value="PEPT_TRNA_HYDROL_1"/>
    <property type="match status" value="1"/>
</dbReference>
<reference evidence="11 12" key="1">
    <citation type="submission" date="2024-02" db="EMBL/GenBank/DDBJ databases">
        <title>Genome and pathogenicity analysis of Helicobacter mastomyrinus isolated from mice.</title>
        <authorList>
            <person name="Zhu L."/>
        </authorList>
    </citation>
    <scope>NUCLEOTIDE SEQUENCE [LARGE SCALE GENOMIC DNA]</scope>
    <source>
        <strain evidence="11 12">Hm-17</strain>
    </source>
</reference>
<evidence type="ECO:0000256" key="5">
    <source>
        <dbReference type="ARBA" id="ARBA00038063"/>
    </source>
</evidence>
<feature type="binding site" evidence="7">
    <location>
        <position position="113"/>
    </location>
    <ligand>
        <name>tRNA</name>
        <dbReference type="ChEBI" id="CHEBI:17843"/>
    </ligand>
</feature>
<evidence type="ECO:0000256" key="8">
    <source>
        <dbReference type="RuleBase" id="RU000673"/>
    </source>
</evidence>
<evidence type="ECO:0000256" key="7">
    <source>
        <dbReference type="HAMAP-Rule" id="MF_00083"/>
    </source>
</evidence>
<evidence type="ECO:0000313" key="12">
    <source>
        <dbReference type="Proteomes" id="UP001434737"/>
    </source>
</evidence>
<evidence type="ECO:0000256" key="2">
    <source>
        <dbReference type="ARBA" id="ARBA00022555"/>
    </source>
</evidence>
<dbReference type="NCBIfam" id="TIGR00447">
    <property type="entry name" value="pth"/>
    <property type="match status" value="1"/>
</dbReference>
<dbReference type="HAMAP" id="MF_00083">
    <property type="entry name" value="Pept_tRNA_hydro_bact"/>
    <property type="match status" value="1"/>
</dbReference>
<dbReference type="Pfam" id="PF01195">
    <property type="entry name" value="Pept_tRNA_hydro"/>
    <property type="match status" value="1"/>
</dbReference>
<dbReference type="EMBL" id="CP145316">
    <property type="protein sequence ID" value="XAM18519.1"/>
    <property type="molecule type" value="Genomic_DNA"/>
</dbReference>
<feature type="binding site" evidence="7">
    <location>
        <position position="16"/>
    </location>
    <ligand>
        <name>tRNA</name>
        <dbReference type="ChEBI" id="CHEBI:17843"/>
    </ligand>
</feature>
<proteinExistence type="inferred from homology"/>
<keyword evidence="3 7" id="KW-0378">Hydrolase</keyword>
<dbReference type="InterPro" id="IPR001328">
    <property type="entry name" value="Pept_tRNA_hydro"/>
</dbReference>
<feature type="active site" description="Proton acceptor" evidence="7">
    <location>
        <position position="21"/>
    </location>
</feature>
<dbReference type="EC" id="3.1.1.29" evidence="1 7"/>
<organism evidence="11 12">
    <name type="scientific">Helicobacter mastomyrinus</name>
    <dbReference type="NCBI Taxonomy" id="287948"/>
    <lineage>
        <taxon>Bacteria</taxon>
        <taxon>Pseudomonadati</taxon>
        <taxon>Campylobacterota</taxon>
        <taxon>Epsilonproteobacteria</taxon>
        <taxon>Campylobacterales</taxon>
        <taxon>Helicobacteraceae</taxon>
        <taxon>Helicobacter</taxon>
    </lineage>
</organism>
<comment type="subcellular location">
    <subcellularLocation>
        <location evidence="7">Cytoplasm</location>
    </subcellularLocation>
</comment>
<accession>A0ABZ3F7Y2</accession>
<dbReference type="Gene3D" id="3.40.50.1470">
    <property type="entry name" value="Peptidyl-tRNA hydrolase"/>
    <property type="match status" value="1"/>
</dbReference>
<keyword evidence="7" id="KW-0963">Cytoplasm</keyword>
<keyword evidence="2 7" id="KW-0820">tRNA-binding</keyword>
<keyword evidence="4 7" id="KW-0694">RNA-binding</keyword>
<dbReference type="InterPro" id="IPR036416">
    <property type="entry name" value="Pept_tRNA_hydro_sf"/>
</dbReference>
<feature type="site" description="Stabilizes the basic form of H active site to accept a proton" evidence="7">
    <location>
        <position position="92"/>
    </location>
</feature>
<feature type="binding site" evidence="7">
    <location>
        <position position="67"/>
    </location>
    <ligand>
        <name>tRNA</name>
        <dbReference type="ChEBI" id="CHEBI:17843"/>
    </ligand>
</feature>
<evidence type="ECO:0000256" key="6">
    <source>
        <dbReference type="ARBA" id="ARBA00050038"/>
    </source>
</evidence>
<dbReference type="GO" id="GO:0004045">
    <property type="term" value="F:peptidyl-tRNA hydrolase activity"/>
    <property type="evidence" value="ECO:0007669"/>
    <property type="project" value="UniProtKB-EC"/>
</dbReference>
<comment type="subunit">
    <text evidence="7">Monomer.</text>
</comment>
<evidence type="ECO:0000313" key="11">
    <source>
        <dbReference type="EMBL" id="XAM18519.1"/>
    </source>
</evidence>
<evidence type="ECO:0000256" key="10">
    <source>
        <dbReference type="SAM" id="MobiDB-lite"/>
    </source>
</evidence>
<dbReference type="InterPro" id="IPR018171">
    <property type="entry name" value="Pept_tRNA_hydro_CS"/>
</dbReference>
<feature type="site" description="Discriminates between blocked and unblocked aminoacyl-tRNA" evidence="7">
    <location>
        <position position="11"/>
    </location>
</feature>
<dbReference type="RefSeq" id="WP_295699944.1">
    <property type="nucleotide sequence ID" value="NZ_CP145316.1"/>
</dbReference>
<evidence type="ECO:0000256" key="9">
    <source>
        <dbReference type="RuleBase" id="RU004320"/>
    </source>
</evidence>
<sequence length="214" mass="24325">MSCLLVAGLGNPGVKYQNTRHNVGFMVLDFLSKTLNFTFHFDKKFNAEVGTLHTDSHKVFFLKPLTFMNLSGESIAPFARYFDIAHTLIIHDDIDIAFGDIRFKYGGSSGGHNGLKSIDKAMGDKYLRLRFGIGRDTQGNVIDYVLSDFNTQEIAQITQTLPFIQFAIAYFYTMQGSIEDILAHLQNRFTLRNKSQKPNKDSINITKQNIRDKR</sequence>
<comment type="function">
    <text evidence="7">Catalyzes the release of premature peptidyl moieties from peptidyl-tRNA molecules trapped in stalled 50S ribosomal subunits, and thus maintains levels of free tRNAs and 50S ribosomes.</text>
</comment>
<evidence type="ECO:0000256" key="4">
    <source>
        <dbReference type="ARBA" id="ARBA00022884"/>
    </source>
</evidence>
<dbReference type="Proteomes" id="UP001434737">
    <property type="component" value="Chromosome"/>
</dbReference>
<dbReference type="PANTHER" id="PTHR17224">
    <property type="entry name" value="PEPTIDYL-TRNA HYDROLASE"/>
    <property type="match status" value="1"/>
</dbReference>
<comment type="catalytic activity">
    <reaction evidence="7 8">
        <text>an N-acyl-L-alpha-aminoacyl-tRNA + H2O = an N-acyl-L-amino acid + a tRNA + H(+)</text>
        <dbReference type="Rhea" id="RHEA:54448"/>
        <dbReference type="Rhea" id="RHEA-COMP:10123"/>
        <dbReference type="Rhea" id="RHEA-COMP:13883"/>
        <dbReference type="ChEBI" id="CHEBI:15377"/>
        <dbReference type="ChEBI" id="CHEBI:15378"/>
        <dbReference type="ChEBI" id="CHEBI:59874"/>
        <dbReference type="ChEBI" id="CHEBI:78442"/>
        <dbReference type="ChEBI" id="CHEBI:138191"/>
        <dbReference type="EC" id="3.1.1.29"/>
    </reaction>
</comment>
<dbReference type="PANTHER" id="PTHR17224:SF1">
    <property type="entry name" value="PEPTIDYL-TRNA HYDROLASE"/>
    <property type="match status" value="1"/>
</dbReference>
<feature type="region of interest" description="Disordered" evidence="10">
    <location>
        <begin position="195"/>
        <end position="214"/>
    </location>
</feature>
<feature type="binding site" evidence="7">
    <location>
        <position position="69"/>
    </location>
    <ligand>
        <name>tRNA</name>
        <dbReference type="ChEBI" id="CHEBI:17843"/>
    </ligand>
</feature>
<comment type="similarity">
    <text evidence="5 7 9">Belongs to the PTH family.</text>
</comment>
<evidence type="ECO:0000256" key="1">
    <source>
        <dbReference type="ARBA" id="ARBA00013260"/>
    </source>
</evidence>
<dbReference type="CDD" id="cd00462">
    <property type="entry name" value="PTH"/>
    <property type="match status" value="1"/>
</dbReference>
<evidence type="ECO:0000256" key="3">
    <source>
        <dbReference type="ARBA" id="ARBA00022801"/>
    </source>
</evidence>
<protein>
    <recommendedName>
        <fullName evidence="6 7">Peptidyl-tRNA hydrolase</fullName>
        <shortName evidence="7">Pth</shortName>
        <ecNumber evidence="1 7">3.1.1.29</ecNumber>
    </recommendedName>
</protein>
<keyword evidence="12" id="KW-1185">Reference proteome</keyword>
<dbReference type="PROSITE" id="PS01196">
    <property type="entry name" value="PEPT_TRNA_HYDROL_2"/>
    <property type="match status" value="1"/>
</dbReference>
<name>A0ABZ3F7Y2_9HELI</name>
<comment type="function">
    <text evidence="7">Hydrolyzes ribosome-free peptidyl-tRNAs (with 1 or more amino acids incorporated), which drop off the ribosome during protein synthesis, or as a result of ribosome stalling.</text>
</comment>
<gene>
    <name evidence="7 11" type="primary">pth</name>
    <name evidence="11" type="ORF">V3I05_02240</name>
</gene>
<dbReference type="SUPFAM" id="SSF53178">
    <property type="entry name" value="Peptidyl-tRNA hydrolase-like"/>
    <property type="match status" value="1"/>
</dbReference>